<feature type="transmembrane region" description="Helical" evidence="2">
    <location>
        <begin position="88"/>
        <end position="109"/>
    </location>
</feature>
<evidence type="ECO:0000256" key="2">
    <source>
        <dbReference type="SAM" id="Phobius"/>
    </source>
</evidence>
<gene>
    <name evidence="4" type="ORF">BD410DRAFT_793204</name>
</gene>
<feature type="region of interest" description="Disordered" evidence="1">
    <location>
        <begin position="322"/>
        <end position="353"/>
    </location>
</feature>
<evidence type="ECO:0000313" key="5">
    <source>
        <dbReference type="Proteomes" id="UP000294933"/>
    </source>
</evidence>
<dbReference type="AlphaFoldDB" id="A0A4Y7PV87"/>
<dbReference type="OrthoDB" id="2637653at2759"/>
<keyword evidence="2" id="KW-0812">Transmembrane</keyword>
<evidence type="ECO:0000313" key="4">
    <source>
        <dbReference type="EMBL" id="TDL18499.1"/>
    </source>
</evidence>
<keyword evidence="2" id="KW-0472">Membrane</keyword>
<dbReference type="EMBL" id="ML170207">
    <property type="protein sequence ID" value="TDL18499.1"/>
    <property type="molecule type" value="Genomic_DNA"/>
</dbReference>
<dbReference type="VEuPathDB" id="FungiDB:BD410DRAFT_793204"/>
<feature type="transmembrane region" description="Helical" evidence="2">
    <location>
        <begin position="218"/>
        <end position="235"/>
    </location>
</feature>
<feature type="transmembrane region" description="Helical" evidence="2">
    <location>
        <begin position="56"/>
        <end position="73"/>
    </location>
</feature>
<reference evidence="4 5" key="1">
    <citation type="submission" date="2018-06" db="EMBL/GenBank/DDBJ databases">
        <title>A transcriptomic atlas of mushroom development highlights an independent origin of complex multicellularity.</title>
        <authorList>
            <consortium name="DOE Joint Genome Institute"/>
            <person name="Krizsan K."/>
            <person name="Almasi E."/>
            <person name="Merenyi Z."/>
            <person name="Sahu N."/>
            <person name="Viragh M."/>
            <person name="Koszo T."/>
            <person name="Mondo S."/>
            <person name="Kiss B."/>
            <person name="Balint B."/>
            <person name="Kues U."/>
            <person name="Barry K."/>
            <person name="Hegedus J.C."/>
            <person name="Henrissat B."/>
            <person name="Johnson J."/>
            <person name="Lipzen A."/>
            <person name="Ohm R."/>
            <person name="Nagy I."/>
            <person name="Pangilinan J."/>
            <person name="Yan J."/>
            <person name="Xiong Y."/>
            <person name="Grigoriev I.V."/>
            <person name="Hibbett D.S."/>
            <person name="Nagy L.G."/>
        </authorList>
    </citation>
    <scope>NUCLEOTIDE SEQUENCE [LARGE SCALE GENOMIC DNA]</scope>
    <source>
        <strain evidence="4 5">SZMC22713</strain>
    </source>
</reference>
<proteinExistence type="predicted"/>
<keyword evidence="5" id="KW-1185">Reference proteome</keyword>
<protein>
    <recommendedName>
        <fullName evidence="3">DUF6533 domain-containing protein</fullName>
    </recommendedName>
</protein>
<evidence type="ECO:0000259" key="3">
    <source>
        <dbReference type="Pfam" id="PF20151"/>
    </source>
</evidence>
<feature type="domain" description="DUF6533" evidence="3">
    <location>
        <begin position="24"/>
        <end position="66"/>
    </location>
</feature>
<dbReference type="STRING" id="50990.A0A4Y7PV87"/>
<evidence type="ECO:0000256" key="1">
    <source>
        <dbReference type="SAM" id="MobiDB-lite"/>
    </source>
</evidence>
<feature type="transmembrane region" description="Helical" evidence="2">
    <location>
        <begin position="241"/>
        <end position="263"/>
    </location>
</feature>
<name>A0A4Y7PV87_9AGAM</name>
<dbReference type="Proteomes" id="UP000294933">
    <property type="component" value="Unassembled WGS sequence"/>
</dbReference>
<dbReference type="InterPro" id="IPR045340">
    <property type="entry name" value="DUF6533"/>
</dbReference>
<feature type="transmembrane region" description="Helical" evidence="2">
    <location>
        <begin position="178"/>
        <end position="198"/>
    </location>
</feature>
<feature type="transmembrane region" description="Helical" evidence="2">
    <location>
        <begin position="121"/>
        <end position="144"/>
    </location>
</feature>
<dbReference type="Pfam" id="PF20151">
    <property type="entry name" value="DUF6533"/>
    <property type="match status" value="1"/>
</dbReference>
<accession>A0A4Y7PV87</accession>
<sequence length="353" mass="39562">MAAAQIEALISLVRGANIADRSEVAACSCLVFDIILTIDQEVEYIWRSKWTLPKCLYLWARYFALFMQVIAIAETTSLKVTPTICAGWAYFEGITGQLLIMGVELLLMLRVWALYKRDKRILYFLIALYVAEITANTVILGMSLPSLTTVAPLHGLFPPGFPLSGCFPTKVPGFFFSYWIPTLVFESILFILMLFNFVRLARENTPMPLLTLFFRDGTVYYAVIFAALLIQVLLYELDNTAIKQVAIGWLLTMFSIMGTRLVLNLRAASVGAAELETVEMMKFKTRSNLKSIGHSSQGTDSNLYNTNGGRRQLNVRFNGDKNGGVTSMESESQDIEYGTPPGDSGWISEWERV</sequence>
<organism evidence="4 5">
    <name type="scientific">Rickenella mellea</name>
    <dbReference type="NCBI Taxonomy" id="50990"/>
    <lineage>
        <taxon>Eukaryota</taxon>
        <taxon>Fungi</taxon>
        <taxon>Dikarya</taxon>
        <taxon>Basidiomycota</taxon>
        <taxon>Agaricomycotina</taxon>
        <taxon>Agaricomycetes</taxon>
        <taxon>Hymenochaetales</taxon>
        <taxon>Rickenellaceae</taxon>
        <taxon>Rickenella</taxon>
    </lineage>
</organism>
<keyword evidence="2" id="KW-1133">Transmembrane helix</keyword>